<gene>
    <name evidence="1" type="ORF">AMAG_19843</name>
</gene>
<proteinExistence type="predicted"/>
<accession>A0A0L0T000</accession>
<organism evidence="1 2">
    <name type="scientific">Allomyces macrogynus (strain ATCC 38327)</name>
    <name type="common">Allomyces javanicus var. macrogynus</name>
    <dbReference type="NCBI Taxonomy" id="578462"/>
    <lineage>
        <taxon>Eukaryota</taxon>
        <taxon>Fungi</taxon>
        <taxon>Fungi incertae sedis</taxon>
        <taxon>Blastocladiomycota</taxon>
        <taxon>Blastocladiomycetes</taxon>
        <taxon>Blastocladiales</taxon>
        <taxon>Blastocladiaceae</taxon>
        <taxon>Allomyces</taxon>
    </lineage>
</organism>
<keyword evidence="2" id="KW-1185">Reference proteome</keyword>
<dbReference type="VEuPathDB" id="FungiDB:AMAG_19843"/>
<sequence>MVATLLADAAAHPDAPTGGRWGKDRLKAIRDVIHDAFWLDFIPSPFSHTAMNGAYIRAAASQNGPLAAVAVVKAMMNQGANLVMKSLTGLIAKLHNVLCIDQAEALIELVNVRTGEKFPRDLIVQHLYPSGK</sequence>
<dbReference type="AlphaFoldDB" id="A0A0L0T000"/>
<dbReference type="EMBL" id="GG745355">
    <property type="protein sequence ID" value="KNE68076.1"/>
    <property type="molecule type" value="Genomic_DNA"/>
</dbReference>
<evidence type="ECO:0000313" key="1">
    <source>
        <dbReference type="EMBL" id="KNE68077.1"/>
    </source>
</evidence>
<dbReference type="EMBL" id="GG745355">
    <property type="protein sequence ID" value="KNE68077.1"/>
    <property type="molecule type" value="Genomic_DNA"/>
</dbReference>
<reference evidence="1 2" key="1">
    <citation type="submission" date="2009-11" db="EMBL/GenBank/DDBJ databases">
        <title>Annotation of Allomyces macrogynus ATCC 38327.</title>
        <authorList>
            <consortium name="The Broad Institute Genome Sequencing Platform"/>
            <person name="Russ C."/>
            <person name="Cuomo C."/>
            <person name="Burger G."/>
            <person name="Gray M.W."/>
            <person name="Holland P.W.H."/>
            <person name="King N."/>
            <person name="Lang F.B.F."/>
            <person name="Roger A.J."/>
            <person name="Ruiz-Trillo I."/>
            <person name="Young S.K."/>
            <person name="Zeng Q."/>
            <person name="Gargeya S."/>
            <person name="Fitzgerald M."/>
            <person name="Haas B."/>
            <person name="Abouelleil A."/>
            <person name="Alvarado L."/>
            <person name="Arachchi H.M."/>
            <person name="Berlin A."/>
            <person name="Chapman S.B."/>
            <person name="Gearin G."/>
            <person name="Goldberg J."/>
            <person name="Griggs A."/>
            <person name="Gujja S."/>
            <person name="Hansen M."/>
            <person name="Heiman D."/>
            <person name="Howarth C."/>
            <person name="Larimer J."/>
            <person name="Lui A."/>
            <person name="MacDonald P.J.P."/>
            <person name="McCowen C."/>
            <person name="Montmayeur A."/>
            <person name="Murphy C."/>
            <person name="Neiman D."/>
            <person name="Pearson M."/>
            <person name="Priest M."/>
            <person name="Roberts A."/>
            <person name="Saif S."/>
            <person name="Shea T."/>
            <person name="Sisk P."/>
            <person name="Stolte C."/>
            <person name="Sykes S."/>
            <person name="Wortman J."/>
            <person name="Nusbaum C."/>
            <person name="Birren B."/>
        </authorList>
    </citation>
    <scope>NUCLEOTIDE SEQUENCE [LARGE SCALE GENOMIC DNA]</scope>
    <source>
        <strain evidence="1 2">ATCC 38327</strain>
    </source>
</reference>
<name>A0A0L0T000_ALLM3</name>
<dbReference type="Proteomes" id="UP000054350">
    <property type="component" value="Unassembled WGS sequence"/>
</dbReference>
<reference evidence="2" key="2">
    <citation type="submission" date="2009-11" db="EMBL/GenBank/DDBJ databases">
        <title>The Genome Sequence of Allomyces macrogynus strain ATCC 38327.</title>
        <authorList>
            <consortium name="The Broad Institute Genome Sequencing Platform"/>
            <person name="Russ C."/>
            <person name="Cuomo C."/>
            <person name="Shea T."/>
            <person name="Young S.K."/>
            <person name="Zeng Q."/>
            <person name="Koehrsen M."/>
            <person name="Haas B."/>
            <person name="Borodovsky M."/>
            <person name="Guigo R."/>
            <person name="Alvarado L."/>
            <person name="Berlin A."/>
            <person name="Borenstein D."/>
            <person name="Chen Z."/>
            <person name="Engels R."/>
            <person name="Freedman E."/>
            <person name="Gellesch M."/>
            <person name="Goldberg J."/>
            <person name="Griggs A."/>
            <person name="Gujja S."/>
            <person name="Heiman D."/>
            <person name="Hepburn T."/>
            <person name="Howarth C."/>
            <person name="Jen D."/>
            <person name="Larson L."/>
            <person name="Lewis B."/>
            <person name="Mehta T."/>
            <person name="Park D."/>
            <person name="Pearson M."/>
            <person name="Roberts A."/>
            <person name="Saif S."/>
            <person name="Shenoy N."/>
            <person name="Sisk P."/>
            <person name="Stolte C."/>
            <person name="Sykes S."/>
            <person name="Walk T."/>
            <person name="White J."/>
            <person name="Yandava C."/>
            <person name="Burger G."/>
            <person name="Gray M.W."/>
            <person name="Holland P.W.H."/>
            <person name="King N."/>
            <person name="Lang F.B.F."/>
            <person name="Roger A.J."/>
            <person name="Ruiz-Trillo I."/>
            <person name="Lander E."/>
            <person name="Nusbaum C."/>
        </authorList>
    </citation>
    <scope>NUCLEOTIDE SEQUENCE [LARGE SCALE GENOMIC DNA]</scope>
    <source>
        <strain evidence="2">ATCC 38327</strain>
    </source>
</reference>
<protein>
    <submittedName>
        <fullName evidence="1">Uncharacterized protein</fullName>
    </submittedName>
</protein>
<evidence type="ECO:0000313" key="2">
    <source>
        <dbReference type="Proteomes" id="UP000054350"/>
    </source>
</evidence>